<dbReference type="InterPro" id="IPR009045">
    <property type="entry name" value="Zn_M74/Hedgehog-like"/>
</dbReference>
<evidence type="ECO:0000313" key="5">
    <source>
        <dbReference type="Proteomes" id="UP000826651"/>
    </source>
</evidence>
<keyword evidence="5" id="KW-1185">Reference proteome</keyword>
<dbReference type="PROSITE" id="PS51318">
    <property type="entry name" value="TAT"/>
    <property type="match status" value="1"/>
</dbReference>
<dbReference type="InterPro" id="IPR006311">
    <property type="entry name" value="TAT_signal"/>
</dbReference>
<evidence type="ECO:0000259" key="3">
    <source>
        <dbReference type="Pfam" id="PF08291"/>
    </source>
</evidence>
<keyword evidence="1" id="KW-0732">Signal</keyword>
<sequence>MSLTRRRLLTTALAVPALLIAAEAIAPTEAQAYAWSRTLREGSRGSDVTELQIRVAGWAADSPTRTRVAADGVFGPATKAAVRRFQRAYGLGVDGIVGANSQRALNALQSSDGSTTHFDFSEFHSKDGAGFSNGRISSGQVKENVRRAMYKLEAVRRKAGDRPIRINSGFRSVAHNRAVGGVSNSQHMYGIAADIVISGLSVTATMNHAKTSGFSGILRYPTFTHVDSRVDHGYGGGGWTWHS</sequence>
<dbReference type="SUPFAM" id="SSF55166">
    <property type="entry name" value="Hedgehog/DD-peptidase"/>
    <property type="match status" value="1"/>
</dbReference>
<evidence type="ECO:0000256" key="1">
    <source>
        <dbReference type="SAM" id="SignalP"/>
    </source>
</evidence>
<feature type="signal peptide" evidence="1">
    <location>
        <begin position="1"/>
        <end position="26"/>
    </location>
</feature>
<dbReference type="Pfam" id="PF08291">
    <property type="entry name" value="Peptidase_M15_3"/>
    <property type="match status" value="1"/>
</dbReference>
<dbReference type="InterPro" id="IPR036366">
    <property type="entry name" value="PGBDSf"/>
</dbReference>
<dbReference type="Gene3D" id="3.30.1380.10">
    <property type="match status" value="1"/>
</dbReference>
<dbReference type="InterPro" id="IPR036365">
    <property type="entry name" value="PGBD-like_sf"/>
</dbReference>
<feature type="domain" description="Peptidoglycan binding-like" evidence="2">
    <location>
        <begin position="44"/>
        <end position="104"/>
    </location>
</feature>
<dbReference type="InterPro" id="IPR013230">
    <property type="entry name" value="Peptidase_M15A_C"/>
</dbReference>
<evidence type="ECO:0000259" key="2">
    <source>
        <dbReference type="Pfam" id="PF01471"/>
    </source>
</evidence>
<accession>A0ABS7S9L6</accession>
<protein>
    <submittedName>
        <fullName evidence="4">Peptidoglycan-binding protein</fullName>
    </submittedName>
</protein>
<organism evidence="4 5">
    <name type="scientific">Occultella gossypii</name>
    <dbReference type="NCBI Taxonomy" id="2800820"/>
    <lineage>
        <taxon>Bacteria</taxon>
        <taxon>Bacillati</taxon>
        <taxon>Actinomycetota</taxon>
        <taxon>Actinomycetes</taxon>
        <taxon>Micrococcales</taxon>
        <taxon>Ruaniaceae</taxon>
        <taxon>Occultella</taxon>
    </lineage>
</organism>
<reference evidence="4 5" key="1">
    <citation type="submission" date="2021-04" db="EMBL/GenBank/DDBJ databases">
        <title>Ruania sp. nov., isolated from sandy soil of mangrove forest.</title>
        <authorList>
            <person name="Ge X."/>
            <person name="Huang R."/>
            <person name="Liu W."/>
        </authorList>
    </citation>
    <scope>NUCLEOTIDE SEQUENCE [LARGE SCALE GENOMIC DNA]</scope>
    <source>
        <strain evidence="4 5">N2-46</strain>
    </source>
</reference>
<feature type="domain" description="Peptidase M15A C-terminal" evidence="3">
    <location>
        <begin position="132"/>
        <end position="227"/>
    </location>
</feature>
<gene>
    <name evidence="4" type="ORF">KCQ71_07225</name>
</gene>
<dbReference type="SUPFAM" id="SSF47090">
    <property type="entry name" value="PGBD-like"/>
    <property type="match status" value="1"/>
</dbReference>
<dbReference type="Pfam" id="PF01471">
    <property type="entry name" value="PG_binding_1"/>
    <property type="match status" value="1"/>
</dbReference>
<feature type="chain" id="PRO_5046268788" evidence="1">
    <location>
        <begin position="27"/>
        <end position="243"/>
    </location>
</feature>
<proteinExistence type="predicted"/>
<dbReference type="Proteomes" id="UP000826651">
    <property type="component" value="Unassembled WGS sequence"/>
</dbReference>
<comment type="caution">
    <text evidence="4">The sequence shown here is derived from an EMBL/GenBank/DDBJ whole genome shotgun (WGS) entry which is preliminary data.</text>
</comment>
<dbReference type="Gene3D" id="1.10.101.10">
    <property type="entry name" value="PGBD-like superfamily/PGBD"/>
    <property type="match status" value="1"/>
</dbReference>
<name>A0ABS7S9L6_9MICO</name>
<evidence type="ECO:0000313" key="4">
    <source>
        <dbReference type="EMBL" id="MBZ2195938.1"/>
    </source>
</evidence>
<dbReference type="InterPro" id="IPR002477">
    <property type="entry name" value="Peptidoglycan-bd-like"/>
</dbReference>
<dbReference type="RefSeq" id="WP_223404345.1">
    <property type="nucleotide sequence ID" value="NZ_JAGSHT010000007.1"/>
</dbReference>
<dbReference type="EMBL" id="JAGSHT010000007">
    <property type="protein sequence ID" value="MBZ2195938.1"/>
    <property type="molecule type" value="Genomic_DNA"/>
</dbReference>